<dbReference type="EMBL" id="ML120450">
    <property type="protein sequence ID" value="RPA93502.1"/>
    <property type="molecule type" value="Genomic_DNA"/>
</dbReference>
<dbReference type="Gene3D" id="3.30.200.20">
    <property type="entry name" value="Phosphorylase Kinase, domain 1"/>
    <property type="match status" value="1"/>
</dbReference>
<name>A0A3N4J5C1_9PEZI</name>
<keyword evidence="2" id="KW-1185">Reference proteome</keyword>
<dbReference type="InterPro" id="IPR011009">
    <property type="entry name" value="Kinase-like_dom_sf"/>
</dbReference>
<protein>
    <recommendedName>
        <fullName evidence="3">Protein kinase domain-containing protein</fullName>
    </recommendedName>
</protein>
<dbReference type="Proteomes" id="UP000276215">
    <property type="component" value="Unassembled WGS sequence"/>
</dbReference>
<proteinExistence type="predicted"/>
<accession>A0A3N4J5C1</accession>
<sequence length="99" mass="11292">MDTRSSVPQTNDFDANSVDPFRLESKYDVNAKMYDEYPPGQAVETWTVDEFLGSGGFSVVHKHVLEGKDRVRAVKNIQKSGYKFHVREFNIMTILSKSC</sequence>
<dbReference type="SUPFAM" id="SSF56112">
    <property type="entry name" value="Protein kinase-like (PK-like)"/>
    <property type="match status" value="1"/>
</dbReference>
<dbReference type="AlphaFoldDB" id="A0A3N4J5C1"/>
<dbReference type="OrthoDB" id="10252171at2759"/>
<evidence type="ECO:0000313" key="2">
    <source>
        <dbReference type="Proteomes" id="UP000276215"/>
    </source>
</evidence>
<gene>
    <name evidence="1" type="ORF">L873DRAFT_1815664</name>
</gene>
<reference evidence="1 2" key="1">
    <citation type="journal article" date="2018" name="Nat. Ecol. Evol.">
        <title>Pezizomycetes genomes reveal the molecular basis of ectomycorrhizal truffle lifestyle.</title>
        <authorList>
            <person name="Murat C."/>
            <person name="Payen T."/>
            <person name="Noel B."/>
            <person name="Kuo A."/>
            <person name="Morin E."/>
            <person name="Chen J."/>
            <person name="Kohler A."/>
            <person name="Krizsan K."/>
            <person name="Balestrini R."/>
            <person name="Da Silva C."/>
            <person name="Montanini B."/>
            <person name="Hainaut M."/>
            <person name="Levati E."/>
            <person name="Barry K.W."/>
            <person name="Belfiori B."/>
            <person name="Cichocki N."/>
            <person name="Clum A."/>
            <person name="Dockter R.B."/>
            <person name="Fauchery L."/>
            <person name="Guy J."/>
            <person name="Iotti M."/>
            <person name="Le Tacon F."/>
            <person name="Lindquist E.A."/>
            <person name="Lipzen A."/>
            <person name="Malagnac F."/>
            <person name="Mello A."/>
            <person name="Molinier V."/>
            <person name="Miyauchi S."/>
            <person name="Poulain J."/>
            <person name="Riccioni C."/>
            <person name="Rubini A."/>
            <person name="Sitrit Y."/>
            <person name="Splivallo R."/>
            <person name="Traeger S."/>
            <person name="Wang M."/>
            <person name="Zifcakova L."/>
            <person name="Wipf D."/>
            <person name="Zambonelli A."/>
            <person name="Paolocci F."/>
            <person name="Nowrousian M."/>
            <person name="Ottonello S."/>
            <person name="Baldrian P."/>
            <person name="Spatafora J.W."/>
            <person name="Henrissat B."/>
            <person name="Nagy L.G."/>
            <person name="Aury J.M."/>
            <person name="Wincker P."/>
            <person name="Grigoriev I.V."/>
            <person name="Bonfante P."/>
            <person name="Martin F.M."/>
        </authorList>
    </citation>
    <scope>NUCLEOTIDE SEQUENCE [LARGE SCALE GENOMIC DNA]</scope>
    <source>
        <strain evidence="1 2">120613-1</strain>
    </source>
</reference>
<evidence type="ECO:0008006" key="3">
    <source>
        <dbReference type="Google" id="ProtNLM"/>
    </source>
</evidence>
<evidence type="ECO:0000313" key="1">
    <source>
        <dbReference type="EMBL" id="RPA93502.1"/>
    </source>
</evidence>
<organism evidence="1 2">
    <name type="scientific">Choiromyces venosus 120613-1</name>
    <dbReference type="NCBI Taxonomy" id="1336337"/>
    <lineage>
        <taxon>Eukaryota</taxon>
        <taxon>Fungi</taxon>
        <taxon>Dikarya</taxon>
        <taxon>Ascomycota</taxon>
        <taxon>Pezizomycotina</taxon>
        <taxon>Pezizomycetes</taxon>
        <taxon>Pezizales</taxon>
        <taxon>Tuberaceae</taxon>
        <taxon>Choiromyces</taxon>
    </lineage>
</organism>